<dbReference type="GO" id="GO:0016491">
    <property type="term" value="F:oxidoreductase activity"/>
    <property type="evidence" value="ECO:0007669"/>
    <property type="project" value="UniProtKB-KW"/>
</dbReference>
<dbReference type="AlphaFoldDB" id="V4MKF0"/>
<comment type="subcellular location">
    <subcellularLocation>
        <location evidence="1">Plastid</location>
        <location evidence="1">Chloroplast</location>
    </subcellularLocation>
</comment>
<dbReference type="OMA" id="GRISCEV"/>
<name>V4MKF0_EUTSA</name>
<dbReference type="GO" id="GO:0009507">
    <property type="term" value="C:chloroplast"/>
    <property type="evidence" value="ECO:0007669"/>
    <property type="project" value="UniProtKB-SubCell"/>
</dbReference>
<feature type="region of interest" description="Disordered" evidence="8">
    <location>
        <begin position="76"/>
        <end position="95"/>
    </location>
</feature>
<dbReference type="KEGG" id="eus:EUTSA_v10005472mg"/>
<comment type="subunit">
    <text evidence="5">Heterodimer of subunit A (variable subunit) and subunit B (catalytic subunit). Heterodimeric FTR forms a complex with ferredoxin and thioredoxin.</text>
</comment>
<feature type="domain" description="Ferredoxin thioredoxin reductase alpha chain" evidence="9">
    <location>
        <begin position="105"/>
        <end position="177"/>
    </location>
</feature>
<accession>V4MKF0</accession>
<comment type="function">
    <text evidence="6">Variable subunit of the ferredoxin-thioredoxin reductase (FTR), which catalyzes the two-electron reduction of thioredoxins by the electrons provided by reduced ferredoxin.</text>
</comment>
<dbReference type="InterPro" id="IPR004207">
    <property type="entry name" value="Fd_thioredoxin_Rdtase_alpha"/>
</dbReference>
<proteinExistence type="inferred from homology"/>
<evidence type="ECO:0000256" key="7">
    <source>
        <dbReference type="ARBA" id="ARBA00034490"/>
    </source>
</evidence>
<keyword evidence="11" id="KW-1185">Reference proteome</keyword>
<keyword evidence="4" id="KW-0560">Oxidoreductase</keyword>
<dbReference type="Pfam" id="PF02941">
    <property type="entry name" value="FeThRed_A"/>
    <property type="match status" value="1"/>
</dbReference>
<evidence type="ECO:0000256" key="1">
    <source>
        <dbReference type="ARBA" id="ARBA00004229"/>
    </source>
</evidence>
<evidence type="ECO:0000256" key="6">
    <source>
        <dbReference type="ARBA" id="ARBA00034474"/>
    </source>
</evidence>
<comment type="similarity">
    <text evidence="7">Belongs to the ferredoxin thioredoxin reductase alpha subunit family.</text>
</comment>
<dbReference type="SUPFAM" id="SSF50090">
    <property type="entry name" value="Electron transport accessory proteins"/>
    <property type="match status" value="1"/>
</dbReference>
<dbReference type="Gene3D" id="2.30.30.50">
    <property type="match status" value="1"/>
</dbReference>
<dbReference type="STRING" id="72664.V4MKF0"/>
<evidence type="ECO:0000259" key="9">
    <source>
        <dbReference type="Pfam" id="PF02941"/>
    </source>
</evidence>
<evidence type="ECO:0000256" key="3">
    <source>
        <dbReference type="ARBA" id="ARBA00022640"/>
    </source>
</evidence>
<dbReference type="EMBL" id="KI517748">
    <property type="protein sequence ID" value="ESQ31896.1"/>
    <property type="molecule type" value="Genomic_DNA"/>
</dbReference>
<dbReference type="PANTHER" id="PTHR46937:SF4">
    <property type="entry name" value="FERREDOXIN-THIOREDOXIN REDUCTASE SUBUNIT A1, CHLOROPLASTIC"/>
    <property type="match status" value="1"/>
</dbReference>
<evidence type="ECO:0000313" key="11">
    <source>
        <dbReference type="Proteomes" id="UP000030689"/>
    </source>
</evidence>
<evidence type="ECO:0000256" key="8">
    <source>
        <dbReference type="SAM" id="MobiDB-lite"/>
    </source>
</evidence>
<dbReference type="OrthoDB" id="1916328at2759"/>
<dbReference type="FunFam" id="2.30.30.50:FF:000002">
    <property type="entry name" value="Ferredoxin-thioredoxin reductase, variable chain"/>
    <property type="match status" value="1"/>
</dbReference>
<reference evidence="10 11" key="1">
    <citation type="journal article" date="2013" name="Front. Plant Sci.">
        <title>The Reference Genome of the Halophytic Plant Eutrema salsugineum.</title>
        <authorList>
            <person name="Yang R."/>
            <person name="Jarvis D.E."/>
            <person name="Chen H."/>
            <person name="Beilstein M.A."/>
            <person name="Grimwood J."/>
            <person name="Jenkins J."/>
            <person name="Shu S."/>
            <person name="Prochnik S."/>
            <person name="Xin M."/>
            <person name="Ma C."/>
            <person name="Schmutz J."/>
            <person name="Wing R.A."/>
            <person name="Mitchell-Olds T."/>
            <person name="Schumaker K.S."/>
            <person name="Wang X."/>
        </authorList>
    </citation>
    <scope>NUCLEOTIDE SEQUENCE [LARGE SCALE GENOMIC DNA]</scope>
</reference>
<dbReference type="Gramene" id="ESQ31896">
    <property type="protein sequence ID" value="ESQ31896"/>
    <property type="gene ID" value="EUTSA_v10005472mg"/>
</dbReference>
<dbReference type="PANTHER" id="PTHR46937">
    <property type="entry name" value="FERREDOXIN-THIOREDOXIN REDUCTASE, VARIABLE CHAIN"/>
    <property type="match status" value="1"/>
</dbReference>
<dbReference type="GO" id="GO:0015979">
    <property type="term" value="P:photosynthesis"/>
    <property type="evidence" value="ECO:0007669"/>
    <property type="project" value="InterPro"/>
</dbReference>
<keyword evidence="3" id="KW-0934">Plastid</keyword>
<evidence type="ECO:0000256" key="2">
    <source>
        <dbReference type="ARBA" id="ARBA00022528"/>
    </source>
</evidence>
<dbReference type="eggNOG" id="ENOG502SDKS">
    <property type="taxonomic scope" value="Eukaryota"/>
</dbReference>
<feature type="compositionally biased region" description="Low complexity" evidence="8">
    <location>
        <begin position="82"/>
        <end position="91"/>
    </location>
</feature>
<keyword evidence="2" id="KW-0150">Chloroplast</keyword>
<dbReference type="InterPro" id="IPR008990">
    <property type="entry name" value="Elect_transpt_acc-like_dom_sf"/>
</dbReference>
<evidence type="ECO:0000256" key="5">
    <source>
        <dbReference type="ARBA" id="ARBA00026011"/>
    </source>
</evidence>
<dbReference type="Proteomes" id="UP000030689">
    <property type="component" value="Unassembled WGS sequence"/>
</dbReference>
<gene>
    <name evidence="10" type="ORF">EUTSA_v10005472mg</name>
</gene>
<evidence type="ECO:0000256" key="4">
    <source>
        <dbReference type="ARBA" id="ARBA00023002"/>
    </source>
</evidence>
<organism evidence="10 11">
    <name type="scientific">Eutrema salsugineum</name>
    <name type="common">Saltwater cress</name>
    <name type="synonym">Sisymbrium salsugineum</name>
    <dbReference type="NCBI Taxonomy" id="72664"/>
    <lineage>
        <taxon>Eukaryota</taxon>
        <taxon>Viridiplantae</taxon>
        <taxon>Streptophyta</taxon>
        <taxon>Embryophyta</taxon>
        <taxon>Tracheophyta</taxon>
        <taxon>Spermatophyta</taxon>
        <taxon>Magnoliopsida</taxon>
        <taxon>eudicotyledons</taxon>
        <taxon>Gunneridae</taxon>
        <taxon>Pentapetalae</taxon>
        <taxon>rosids</taxon>
        <taxon>malvids</taxon>
        <taxon>Brassicales</taxon>
        <taxon>Brassicaceae</taxon>
        <taxon>Eutremeae</taxon>
        <taxon>Eutrema</taxon>
    </lineage>
</organism>
<evidence type="ECO:0000313" key="10">
    <source>
        <dbReference type="EMBL" id="ESQ31896.1"/>
    </source>
</evidence>
<dbReference type="InterPro" id="IPR044166">
    <property type="entry name" value="FTRV"/>
</dbReference>
<sequence length="183" mass="19905">MSSPFALSPAIAAAVRPPASHDCLSASATAATRPMALKSCIVIPLSLFSSQSGIKRASSRRTSRMTIRCDVAVKSADSVNTEADPSSSPSPSEEEEIEAEAKAKVGSRVRVTVPLKVYHVNRVPEVELEGMEGKLKDYVAVWKGKRISANLPYKVEFFKEIEGRGPVKFVAHLKEDEFEFIDP</sequence>
<protein>
    <recommendedName>
        <fullName evidence="9">Ferredoxin thioredoxin reductase alpha chain domain-containing protein</fullName>
    </recommendedName>
</protein>